<dbReference type="EMBL" id="JAPFFF010000004">
    <property type="protein sequence ID" value="KAK8891098.1"/>
    <property type="molecule type" value="Genomic_DNA"/>
</dbReference>
<dbReference type="Gene3D" id="1.10.510.10">
    <property type="entry name" value="Transferase(Phosphotransferase) domain 1"/>
    <property type="match status" value="1"/>
</dbReference>
<reference evidence="2 3" key="1">
    <citation type="submission" date="2024-04" db="EMBL/GenBank/DDBJ databases">
        <title>Tritrichomonas musculus Genome.</title>
        <authorList>
            <person name="Alves-Ferreira E."/>
            <person name="Grigg M."/>
            <person name="Lorenzi H."/>
            <person name="Galac M."/>
        </authorList>
    </citation>
    <scope>NUCLEOTIDE SEQUENCE [LARGE SCALE GENOMIC DNA]</scope>
    <source>
        <strain evidence="2 3">EAF2021</strain>
    </source>
</reference>
<evidence type="ECO:0000259" key="1">
    <source>
        <dbReference type="PROSITE" id="PS50011"/>
    </source>
</evidence>
<dbReference type="InterPro" id="IPR011009">
    <property type="entry name" value="Kinase-like_dom_sf"/>
</dbReference>
<feature type="domain" description="Protein kinase" evidence="1">
    <location>
        <begin position="1"/>
        <end position="116"/>
    </location>
</feature>
<accession>A0ABR2KIW7</accession>
<dbReference type="InterPro" id="IPR050167">
    <property type="entry name" value="Ser_Thr_protein_kinase"/>
</dbReference>
<proteinExistence type="predicted"/>
<comment type="caution">
    <text evidence="2">The sequence shown here is derived from an EMBL/GenBank/DDBJ whole genome shotgun (WGS) entry which is preliminary data.</text>
</comment>
<evidence type="ECO:0000313" key="3">
    <source>
        <dbReference type="Proteomes" id="UP001470230"/>
    </source>
</evidence>
<dbReference type="Pfam" id="PF07714">
    <property type="entry name" value="PK_Tyr_Ser-Thr"/>
    <property type="match status" value="1"/>
</dbReference>
<dbReference type="PROSITE" id="PS50011">
    <property type="entry name" value="PROTEIN_KINASE_DOM"/>
    <property type="match status" value="1"/>
</dbReference>
<dbReference type="InterPro" id="IPR001245">
    <property type="entry name" value="Ser-Thr/Tyr_kinase_cat_dom"/>
</dbReference>
<protein>
    <recommendedName>
        <fullName evidence="1">Protein kinase domain-containing protein</fullName>
    </recommendedName>
</protein>
<gene>
    <name evidence="2" type="ORF">M9Y10_028303</name>
</gene>
<dbReference type="PANTHER" id="PTHR23257">
    <property type="entry name" value="SERINE-THREONINE PROTEIN KINASE"/>
    <property type="match status" value="1"/>
</dbReference>
<keyword evidence="3" id="KW-1185">Reference proteome</keyword>
<dbReference type="Proteomes" id="UP001470230">
    <property type="component" value="Unassembled WGS sequence"/>
</dbReference>
<sequence>MLSKDISNTTGQIDSELVGTVAYFSPEILLNKNYSKMSDVFAFSLILYEVVTNERPFNDINDRDIIEKLNERPKFNKIKYPNICTDLIERCWSKEPQERPSFDDILSILTSDSSFLNRNVNNEEFQKYKKFVDSSISSFNRNKRIHHLDRIINTQLNFFPKRYELLCLLF</sequence>
<dbReference type="SUPFAM" id="SSF56112">
    <property type="entry name" value="Protein kinase-like (PK-like)"/>
    <property type="match status" value="1"/>
</dbReference>
<organism evidence="2 3">
    <name type="scientific">Tritrichomonas musculus</name>
    <dbReference type="NCBI Taxonomy" id="1915356"/>
    <lineage>
        <taxon>Eukaryota</taxon>
        <taxon>Metamonada</taxon>
        <taxon>Parabasalia</taxon>
        <taxon>Tritrichomonadida</taxon>
        <taxon>Tritrichomonadidae</taxon>
        <taxon>Tritrichomonas</taxon>
    </lineage>
</organism>
<evidence type="ECO:0000313" key="2">
    <source>
        <dbReference type="EMBL" id="KAK8891098.1"/>
    </source>
</evidence>
<name>A0ABR2KIW7_9EUKA</name>
<dbReference type="InterPro" id="IPR000719">
    <property type="entry name" value="Prot_kinase_dom"/>
</dbReference>